<dbReference type="EMBL" id="JAULSY010000025">
    <property type="protein sequence ID" value="KAK0671023.1"/>
    <property type="molecule type" value="Genomic_DNA"/>
</dbReference>
<feature type="compositionally biased region" description="Basic and acidic residues" evidence="1">
    <location>
        <begin position="528"/>
        <end position="543"/>
    </location>
</feature>
<evidence type="ECO:0000313" key="3">
    <source>
        <dbReference type="Proteomes" id="UP001174997"/>
    </source>
</evidence>
<dbReference type="InterPro" id="IPR027417">
    <property type="entry name" value="P-loop_NTPase"/>
</dbReference>
<sequence length="1120" mass="128089">MSDPFGSLSAGVLLNGLNETLAALERLDVDAITTGLSEQLGDLKAIVEDFDKLAIDERRNTSLHVRPRSPTERFLQPLIDSTAAVLIESGAYIRPLHSSIQVTADAREQGLWIESERRLENQPWYLETSLALGLHTRILRALFTAIKLLKVQHLSFTDEEAQFTSLKARSSLSCRLVNDLGLARKTLSLITEEAVNYDATIAVEAITATEAVTLHVPDVVNRHFVIPRPIRACFTGRKTELAKLDAAFHDVTKSTQQRFIIFGLGGSGKTELAFKFANEYKDKFWGVFFIDGSSRENASSSYAEIATIGGVEPNEKAAKNWLTTRDLPWLLIIDNVDDEETNLEELLPGGDKGCVLVTTRNPSHMTHGNAGDRYLELLAMEPKEAEELILRAAEEPRPWAQAAIDSANSICKALGFLPLALVQAAKAILKGICDWPNYLSSYDREIRRIRRNYHGRNRSITRDKKRVDDDSSFTVFSTYEILYRNLEDSPREKCQDAVELLHVFSFFHFQNIRLDVLINAAINPLKEEQQQRQDSEQERELHKKLQSPRRKPWGMFFRELRAYFSSQMTTPPPLPGVLRNRENLGLEDLEDEVQDRLRAALSVLVERSLVTRQERSTGRYSMHRLIHKWVRERPEMSTSHQALWCQVSMATISSSIRRPPHGDSEPENQARRELLPHITHVRECQAELDKTLAENALRAKPLWPLKKTYGKLQVDQDVRFSRVYEETGHFEEARDLQQRALEYVSVRLGPDHPIAISLSLLLTKTLWLMCEMEKVVRRMRATHQLCVDTWGDHHPLTLDVTETLGSALSMQGKYTDANALHVANLEKMKRLYGDKHQKTLEATRNLARVLNRRMEYNEASRLFQIVWEGMKETLGPTHLQTLTSLEDLSSSFVRHEEDNPDPNLGERLLQSRADLMFVYEQRKERLGKEHPYTLLSRLFLARVESAVGNNKEAEKIIREGLEVAERNIGPQHLAVLMAKCIHAEVLVKLKRFSEAERLFYMLIDRSWYTKTVGEDSDHPDRLANIWFLAMCLEQQGKWEKALELCREFLVGIEAIGGRGLGMNHKMYPKVMKKIPELESKLAEGSSFKTQPFRDNEKGRSVRVMIEEAWVEDIRTDEILV</sequence>
<dbReference type="SUPFAM" id="SSF52540">
    <property type="entry name" value="P-loop containing nucleoside triphosphate hydrolases"/>
    <property type="match status" value="1"/>
</dbReference>
<dbReference type="Proteomes" id="UP001174997">
    <property type="component" value="Unassembled WGS sequence"/>
</dbReference>
<gene>
    <name evidence="2" type="ORF">QBC41DRAFT_316625</name>
</gene>
<evidence type="ECO:0008006" key="4">
    <source>
        <dbReference type="Google" id="ProtNLM"/>
    </source>
</evidence>
<proteinExistence type="predicted"/>
<dbReference type="Pfam" id="PF13424">
    <property type="entry name" value="TPR_12"/>
    <property type="match status" value="1"/>
</dbReference>
<name>A0AA39ZHB7_9PEZI</name>
<dbReference type="SUPFAM" id="SSF48452">
    <property type="entry name" value="TPR-like"/>
    <property type="match status" value="2"/>
</dbReference>
<keyword evidence="3" id="KW-1185">Reference proteome</keyword>
<dbReference type="InterPro" id="IPR053137">
    <property type="entry name" value="NLR-like"/>
</dbReference>
<dbReference type="InterPro" id="IPR011990">
    <property type="entry name" value="TPR-like_helical_dom_sf"/>
</dbReference>
<comment type="caution">
    <text evidence="2">The sequence shown here is derived from an EMBL/GenBank/DDBJ whole genome shotgun (WGS) entry which is preliminary data.</text>
</comment>
<feature type="region of interest" description="Disordered" evidence="1">
    <location>
        <begin position="528"/>
        <end position="547"/>
    </location>
</feature>
<dbReference type="AlphaFoldDB" id="A0AA39ZHB7"/>
<dbReference type="Gene3D" id="3.40.50.300">
    <property type="entry name" value="P-loop containing nucleotide triphosphate hydrolases"/>
    <property type="match status" value="1"/>
</dbReference>
<dbReference type="Gene3D" id="1.25.40.10">
    <property type="entry name" value="Tetratricopeptide repeat domain"/>
    <property type="match status" value="2"/>
</dbReference>
<dbReference type="PANTHER" id="PTHR46082">
    <property type="entry name" value="ATP/GTP-BINDING PROTEIN-RELATED"/>
    <property type="match status" value="1"/>
</dbReference>
<organism evidence="2 3">
    <name type="scientific">Cercophora samala</name>
    <dbReference type="NCBI Taxonomy" id="330535"/>
    <lineage>
        <taxon>Eukaryota</taxon>
        <taxon>Fungi</taxon>
        <taxon>Dikarya</taxon>
        <taxon>Ascomycota</taxon>
        <taxon>Pezizomycotina</taxon>
        <taxon>Sordariomycetes</taxon>
        <taxon>Sordariomycetidae</taxon>
        <taxon>Sordariales</taxon>
        <taxon>Lasiosphaeriaceae</taxon>
        <taxon>Cercophora</taxon>
    </lineage>
</organism>
<dbReference type="PANTHER" id="PTHR46082:SF6">
    <property type="entry name" value="AAA+ ATPASE DOMAIN-CONTAINING PROTEIN-RELATED"/>
    <property type="match status" value="1"/>
</dbReference>
<accession>A0AA39ZHB7</accession>
<protein>
    <recommendedName>
        <fullName evidence="4">AAA+ ATPase domain-containing protein</fullName>
    </recommendedName>
</protein>
<evidence type="ECO:0000256" key="1">
    <source>
        <dbReference type="SAM" id="MobiDB-lite"/>
    </source>
</evidence>
<evidence type="ECO:0000313" key="2">
    <source>
        <dbReference type="EMBL" id="KAK0671023.1"/>
    </source>
</evidence>
<reference evidence="2" key="1">
    <citation type="submission" date="2023-06" db="EMBL/GenBank/DDBJ databases">
        <title>Genome-scale phylogeny and comparative genomics of the fungal order Sordariales.</title>
        <authorList>
            <consortium name="Lawrence Berkeley National Laboratory"/>
            <person name="Hensen N."/>
            <person name="Bonometti L."/>
            <person name="Westerberg I."/>
            <person name="Brannstrom I.O."/>
            <person name="Guillou S."/>
            <person name="Cros-Aarteil S."/>
            <person name="Calhoun S."/>
            <person name="Haridas S."/>
            <person name="Kuo A."/>
            <person name="Mondo S."/>
            <person name="Pangilinan J."/>
            <person name="Riley R."/>
            <person name="Labutti K."/>
            <person name="Andreopoulos B."/>
            <person name="Lipzen A."/>
            <person name="Chen C."/>
            <person name="Yanf M."/>
            <person name="Daum C."/>
            <person name="Ng V."/>
            <person name="Clum A."/>
            <person name="Steindorff A."/>
            <person name="Ohm R."/>
            <person name="Martin F."/>
            <person name="Silar P."/>
            <person name="Natvig D."/>
            <person name="Lalanne C."/>
            <person name="Gautier V."/>
            <person name="Ament-Velasquez S.L."/>
            <person name="Kruys A."/>
            <person name="Hutchinson M.I."/>
            <person name="Powell A.J."/>
            <person name="Barry K."/>
            <person name="Miller A.N."/>
            <person name="Grigoriev I.V."/>
            <person name="Debuchy R."/>
            <person name="Gladieux P."/>
            <person name="Thoren M.H."/>
            <person name="Johannesson H."/>
        </authorList>
    </citation>
    <scope>NUCLEOTIDE SEQUENCE</scope>
    <source>
        <strain evidence="2">CBS 307.81</strain>
    </source>
</reference>
<dbReference type="Pfam" id="PF13374">
    <property type="entry name" value="TPR_10"/>
    <property type="match status" value="2"/>
</dbReference>